<dbReference type="PROSITE" id="PS00643">
    <property type="entry name" value="COMPLEX1_75K_3"/>
    <property type="match status" value="1"/>
</dbReference>
<evidence type="ECO:0000256" key="9">
    <source>
        <dbReference type="ARBA" id="ARBA00023014"/>
    </source>
</evidence>
<keyword evidence="8" id="KW-0408">Iron</keyword>
<dbReference type="GO" id="GO:0042773">
    <property type="term" value="P:ATP synthesis coupled electron transport"/>
    <property type="evidence" value="ECO:0007669"/>
    <property type="project" value="InterPro"/>
</dbReference>
<dbReference type="Gene3D" id="3.40.50.740">
    <property type="match status" value="1"/>
</dbReference>
<evidence type="ECO:0000313" key="16">
    <source>
        <dbReference type="Proteomes" id="UP000334923"/>
    </source>
</evidence>
<dbReference type="GO" id="GO:0051537">
    <property type="term" value="F:2 iron, 2 sulfur cluster binding"/>
    <property type="evidence" value="ECO:0007669"/>
    <property type="project" value="UniProtKB-KW"/>
</dbReference>
<dbReference type="PROSITE" id="PS51669">
    <property type="entry name" value="4FE4S_MOW_BIS_MGD"/>
    <property type="match status" value="1"/>
</dbReference>
<dbReference type="GO" id="GO:0016020">
    <property type="term" value="C:membrane"/>
    <property type="evidence" value="ECO:0007669"/>
    <property type="project" value="UniProtKB-SubCell"/>
</dbReference>
<feature type="domain" description="4Fe-4S His(Cys)3-ligated-type" evidence="14">
    <location>
        <begin position="117"/>
        <end position="156"/>
    </location>
</feature>
<dbReference type="Gene3D" id="2.20.25.90">
    <property type="entry name" value="ADC-like domains"/>
    <property type="match status" value="1"/>
</dbReference>
<dbReference type="GO" id="GO:0051539">
    <property type="term" value="F:4 iron, 4 sulfur cluster binding"/>
    <property type="evidence" value="ECO:0007669"/>
    <property type="project" value="UniProtKB-KW"/>
</dbReference>
<dbReference type="Pfam" id="PF10588">
    <property type="entry name" value="NADH-G_4Fe-4S_3"/>
    <property type="match status" value="1"/>
</dbReference>
<keyword evidence="4" id="KW-0004">4Fe-4S</keyword>
<dbReference type="PROSITE" id="PS00641">
    <property type="entry name" value="COMPLEX1_75K_1"/>
    <property type="match status" value="1"/>
</dbReference>
<evidence type="ECO:0000256" key="6">
    <source>
        <dbReference type="ARBA" id="ARBA00022723"/>
    </source>
</evidence>
<evidence type="ECO:0000256" key="8">
    <source>
        <dbReference type="ARBA" id="ARBA00023004"/>
    </source>
</evidence>
<dbReference type="Pfam" id="PF13510">
    <property type="entry name" value="Fer2_4"/>
    <property type="match status" value="1"/>
</dbReference>
<evidence type="ECO:0000256" key="12">
    <source>
        <dbReference type="ARBA" id="ARBA00034078"/>
    </source>
</evidence>
<dbReference type="SUPFAM" id="SSF53706">
    <property type="entry name" value="Formate dehydrogenase/DMSO reductase, domains 1-3"/>
    <property type="match status" value="1"/>
</dbReference>
<dbReference type="Pfam" id="PF00384">
    <property type="entry name" value="Molybdopterin"/>
    <property type="match status" value="1"/>
</dbReference>
<dbReference type="GO" id="GO:0016491">
    <property type="term" value="F:oxidoreductase activity"/>
    <property type="evidence" value="ECO:0007669"/>
    <property type="project" value="UniProtKB-KW"/>
</dbReference>
<dbReference type="OrthoDB" id="9805142at2"/>
<dbReference type="InterPro" id="IPR050123">
    <property type="entry name" value="Prok_molybdopt-oxidoreductase"/>
</dbReference>
<dbReference type="SUPFAM" id="SSF54292">
    <property type="entry name" value="2Fe-2S ferredoxin-like"/>
    <property type="match status" value="1"/>
</dbReference>
<evidence type="ECO:0000256" key="10">
    <source>
        <dbReference type="ARBA" id="ARBA00023027"/>
    </source>
</evidence>
<comment type="cofactor">
    <cofactor evidence="12">
        <name>[2Fe-2S] cluster</name>
        <dbReference type="ChEBI" id="CHEBI:190135"/>
    </cofactor>
</comment>
<keyword evidence="7" id="KW-1278">Translocase</keyword>
<keyword evidence="16" id="KW-1185">Reference proteome</keyword>
<evidence type="ECO:0000256" key="2">
    <source>
        <dbReference type="ARBA" id="ARBA00004370"/>
    </source>
</evidence>
<dbReference type="Gene3D" id="3.30.70.20">
    <property type="match status" value="1"/>
</dbReference>
<evidence type="ECO:0000259" key="14">
    <source>
        <dbReference type="PROSITE" id="PS51839"/>
    </source>
</evidence>
<evidence type="ECO:0000256" key="7">
    <source>
        <dbReference type="ARBA" id="ARBA00022967"/>
    </source>
</evidence>
<dbReference type="PANTHER" id="PTHR43105">
    <property type="entry name" value="RESPIRATORY NITRATE REDUCTASE"/>
    <property type="match status" value="1"/>
</dbReference>
<evidence type="ECO:0000259" key="13">
    <source>
        <dbReference type="PROSITE" id="PS51669"/>
    </source>
</evidence>
<comment type="cofactor">
    <cofactor evidence="1">
        <name>[4Fe-4S] cluster</name>
        <dbReference type="ChEBI" id="CHEBI:49883"/>
    </cofactor>
</comment>
<keyword evidence="6" id="KW-0479">Metal-binding</keyword>
<protein>
    <submittedName>
        <fullName evidence="15">NADH-quinone oxidoreductase subunit G</fullName>
    </submittedName>
</protein>
<evidence type="ECO:0000256" key="4">
    <source>
        <dbReference type="ARBA" id="ARBA00022485"/>
    </source>
</evidence>
<evidence type="ECO:0000313" key="15">
    <source>
        <dbReference type="EMBL" id="VVM05079.1"/>
    </source>
</evidence>
<dbReference type="InterPro" id="IPR001041">
    <property type="entry name" value="2Fe-2S_ferredoxin-type"/>
</dbReference>
<evidence type="ECO:0000256" key="5">
    <source>
        <dbReference type="ARBA" id="ARBA00022714"/>
    </source>
</evidence>
<dbReference type="SUPFAM" id="SSF54862">
    <property type="entry name" value="4Fe-4S ferredoxins"/>
    <property type="match status" value="1"/>
</dbReference>
<dbReference type="PANTHER" id="PTHR43105:SF13">
    <property type="entry name" value="NADH-UBIQUINONE OXIDOREDUCTASE 75 KDA SUBUNIT, MITOCHONDRIAL"/>
    <property type="match status" value="1"/>
</dbReference>
<reference evidence="15 16" key="1">
    <citation type="submission" date="2019-09" db="EMBL/GenBank/DDBJ databases">
        <authorList>
            <person name="Cremers G."/>
        </authorList>
    </citation>
    <scope>NUCLEOTIDE SEQUENCE [LARGE SCALE GENOMIC DNA]</scope>
    <source>
        <strain evidence="15">4A</strain>
    </source>
</reference>
<dbReference type="InterPro" id="IPR006656">
    <property type="entry name" value="Mopterin_OxRdtase"/>
</dbReference>
<comment type="similarity">
    <text evidence="3">Belongs to the complex I 75 kDa subunit family.</text>
</comment>
<feature type="domain" description="4Fe-4S Mo/W bis-MGD-type" evidence="13">
    <location>
        <begin position="255"/>
        <end position="311"/>
    </location>
</feature>
<dbReference type="SMART" id="SM00929">
    <property type="entry name" value="NADH-G_4Fe-4S_3"/>
    <property type="match status" value="1"/>
</dbReference>
<gene>
    <name evidence="15" type="primary">nuoG</name>
    <name evidence="15" type="ORF">MAMT_00449</name>
</gene>
<dbReference type="InterPro" id="IPR000283">
    <property type="entry name" value="NADH_UbQ_OxRdtase_75kDa_su_CS"/>
</dbReference>
<keyword evidence="10" id="KW-0520">NAD</keyword>
<evidence type="ECO:0000256" key="3">
    <source>
        <dbReference type="ARBA" id="ARBA00005404"/>
    </source>
</evidence>
<accession>A0A5E6MG90</accession>
<dbReference type="InterPro" id="IPR027467">
    <property type="entry name" value="MopterinOxRdtase_cofactor_BS"/>
</dbReference>
<dbReference type="RefSeq" id="WP_142659308.1">
    <property type="nucleotide sequence ID" value="NZ_CABFVA020000014.1"/>
</dbReference>
<dbReference type="AlphaFoldDB" id="A0A5E6MG90"/>
<dbReference type="InterPro" id="IPR006963">
    <property type="entry name" value="Mopterin_OxRdtase_4Fe-4S_dom"/>
</dbReference>
<keyword evidence="5" id="KW-0001">2Fe-2S</keyword>
<dbReference type="PROSITE" id="PS51839">
    <property type="entry name" value="4FE4S_HC3"/>
    <property type="match status" value="1"/>
</dbReference>
<dbReference type="FunFam" id="3.30.70.20:FF:000002">
    <property type="entry name" value="NADH-ubiquinone oxidoreductase 75 kDa subunit"/>
    <property type="match status" value="1"/>
</dbReference>
<dbReference type="InterPro" id="IPR054351">
    <property type="entry name" value="NADH_UbQ_OxRdtase_ferredoxin"/>
</dbReference>
<dbReference type="Pfam" id="PF22117">
    <property type="entry name" value="Fer4_Nqo3"/>
    <property type="match status" value="1"/>
</dbReference>
<dbReference type="Proteomes" id="UP000334923">
    <property type="component" value="Unassembled WGS sequence"/>
</dbReference>
<keyword evidence="11" id="KW-0472">Membrane</keyword>
<dbReference type="FunFam" id="3.10.20.740:FF:000004">
    <property type="entry name" value="NADH-quinone oxidoreductase"/>
    <property type="match status" value="1"/>
</dbReference>
<keyword evidence="9" id="KW-0411">Iron-sulfur</keyword>
<proteinExistence type="inferred from homology"/>
<dbReference type="CDD" id="cd00207">
    <property type="entry name" value="fer2"/>
    <property type="match status" value="1"/>
</dbReference>
<dbReference type="InterPro" id="IPR036010">
    <property type="entry name" value="2Fe-2S_ferredoxin-like_sf"/>
</dbReference>
<dbReference type="GO" id="GO:0008137">
    <property type="term" value="F:NADH dehydrogenase (ubiquinone) activity"/>
    <property type="evidence" value="ECO:0007669"/>
    <property type="project" value="InterPro"/>
</dbReference>
<dbReference type="SMART" id="SM00926">
    <property type="entry name" value="Molybdop_Fe4S4"/>
    <property type="match status" value="1"/>
</dbReference>
<name>A0A5E6MG90_9BACT</name>
<sequence length="561" mass="62111">MALIRNPFDHDLPSADSPRVHVQLDGTWVEVPLGLNVIEVARRFGKLIPHYCYHPKLSIAGNCRMCLFEMGTPKRGPDRKPILDAEGRPELQWMPRPQIACATTAFEGLGIRTGSPLAESCQKGVMEFLLANHPLDCPICDQAGECKLQEHAFDYGKGRSRFGEEKVKKPKRVDIGPRILLDDERCILCTRCIRFAREIADDDCLGITQRGGRNRLSIYPDKRFASNYSLNTADICPVGALTTKDFRFRMRVWFLKETKSICVDCATGCNVTIGSREGFVHRLTPRVNEAVNSHWMCDQGRLGFHPIHSKHRVLEPARRGEAGLFPGEWPLVLGQVAESLRKLEPPSLALLVSARLTNEELFLVQRLRDLLQGESEIFTEVVPRKGEADGLLRSDDLNPNSRGSRILGIGAGGEKLPELRKRIEEGKVRALFCLHEDAVSAGVPEELLERLSLLVWQGILADKTSEKAHWVLPGASFAEKSGSMVNRAGQVQRLHQAIPAPGRAKEDVWILRGLILALGGEDLGQSGPEVFSKMAATTPAFQGLTWPGLGDQGVSLPAEAR</sequence>
<dbReference type="InterPro" id="IPR019574">
    <property type="entry name" value="NADH_UbQ_OxRdtase_Gsu_4Fe4S-bd"/>
</dbReference>
<dbReference type="PROSITE" id="PS00551">
    <property type="entry name" value="MOLYBDOPTERIN_PROK_1"/>
    <property type="match status" value="1"/>
</dbReference>
<dbReference type="Gene3D" id="3.10.20.740">
    <property type="match status" value="1"/>
</dbReference>
<evidence type="ECO:0000256" key="1">
    <source>
        <dbReference type="ARBA" id="ARBA00001966"/>
    </source>
</evidence>
<dbReference type="EMBL" id="CABFVA020000014">
    <property type="protein sequence ID" value="VVM05079.1"/>
    <property type="molecule type" value="Genomic_DNA"/>
</dbReference>
<comment type="subcellular location">
    <subcellularLocation>
        <location evidence="2">Membrane</location>
    </subcellularLocation>
</comment>
<dbReference type="Pfam" id="PF22151">
    <property type="entry name" value="Fer4_NDSU1"/>
    <property type="match status" value="1"/>
</dbReference>
<evidence type="ECO:0000256" key="11">
    <source>
        <dbReference type="ARBA" id="ARBA00023136"/>
    </source>
</evidence>
<dbReference type="GO" id="GO:0046872">
    <property type="term" value="F:metal ion binding"/>
    <property type="evidence" value="ECO:0007669"/>
    <property type="project" value="UniProtKB-KW"/>
</dbReference>
<organism evidence="15 16">
    <name type="scientific">Methylacidimicrobium tartarophylax</name>
    <dbReference type="NCBI Taxonomy" id="1041768"/>
    <lineage>
        <taxon>Bacteria</taxon>
        <taxon>Pseudomonadati</taxon>
        <taxon>Verrucomicrobiota</taxon>
        <taxon>Methylacidimicrobium</taxon>
    </lineage>
</organism>